<keyword evidence="16" id="KW-1185">Reference proteome</keyword>
<reference evidence="16 17" key="1">
    <citation type="submission" date="2016-06" db="EMBL/GenBank/DDBJ databases">
        <title>Complete genome sequences of Bordetella bronchialis and Bordetella flabilis.</title>
        <authorList>
            <person name="LiPuma J.J."/>
            <person name="Spilker T."/>
        </authorList>
    </citation>
    <scope>NUCLEOTIDE SEQUENCE [LARGE SCALE GENOMIC DNA]</scope>
    <source>
        <strain evidence="15 17">AU17976</strain>
        <strain evidence="14 16">AU3182</strain>
    </source>
</reference>
<evidence type="ECO:0000256" key="8">
    <source>
        <dbReference type="ARBA" id="ARBA00022723"/>
    </source>
</evidence>
<evidence type="ECO:0000256" key="6">
    <source>
        <dbReference type="ARBA" id="ARBA00022617"/>
    </source>
</evidence>
<dbReference type="InterPro" id="IPR000701">
    <property type="entry name" value="SuccDH_FuR_B_TM-su"/>
</dbReference>
<dbReference type="InterPro" id="IPR014314">
    <property type="entry name" value="Succ_DH_cytb556"/>
</dbReference>
<dbReference type="Proteomes" id="UP000091897">
    <property type="component" value="Chromosome"/>
</dbReference>
<organism evidence="15 17">
    <name type="scientific">Bordetella bronchialis</name>
    <dbReference type="NCBI Taxonomy" id="463025"/>
    <lineage>
        <taxon>Bacteria</taxon>
        <taxon>Pseudomonadati</taxon>
        <taxon>Pseudomonadota</taxon>
        <taxon>Betaproteobacteria</taxon>
        <taxon>Burkholderiales</taxon>
        <taxon>Alcaligenaceae</taxon>
        <taxon>Bordetella</taxon>
    </lineage>
</organism>
<evidence type="ECO:0000256" key="13">
    <source>
        <dbReference type="SAM" id="Phobius"/>
    </source>
</evidence>
<keyword evidence="7 13" id="KW-0812">Transmembrane</keyword>
<evidence type="ECO:0000256" key="11">
    <source>
        <dbReference type="ARBA" id="ARBA00023136"/>
    </source>
</evidence>
<evidence type="ECO:0000313" key="17">
    <source>
        <dbReference type="Proteomes" id="UP000092213"/>
    </source>
</evidence>
<sequence length="118" mass="13201">MMRRNDARARNHPAYWAFLVHRISGLALALFLPIHFWALGQAIAGEQALDGFLRFADRPLFKFAEWGLVVLLSLHLMGGLRLLVIEFAPWTHLRKDWLAVGLGVGAGTGLAFLLALLR</sequence>
<feature type="transmembrane region" description="Helical" evidence="13">
    <location>
        <begin position="66"/>
        <end position="85"/>
    </location>
</feature>
<dbReference type="GO" id="GO:0016020">
    <property type="term" value="C:membrane"/>
    <property type="evidence" value="ECO:0007669"/>
    <property type="project" value="UniProtKB-SubCell"/>
</dbReference>
<dbReference type="PANTHER" id="PTHR41910">
    <property type="entry name" value="SUCCINATE DEHYDROGENASE 2 MEMBRANE SUBUNIT SDHC"/>
    <property type="match status" value="1"/>
</dbReference>
<evidence type="ECO:0000256" key="1">
    <source>
        <dbReference type="ARBA" id="ARBA00001971"/>
    </source>
</evidence>
<comment type="similarity">
    <text evidence="4">Belongs to the cytochrome b560 family.</text>
</comment>
<evidence type="ECO:0000256" key="4">
    <source>
        <dbReference type="ARBA" id="ARBA00007244"/>
    </source>
</evidence>
<evidence type="ECO:0000256" key="9">
    <source>
        <dbReference type="ARBA" id="ARBA00022989"/>
    </source>
</evidence>
<feature type="transmembrane region" description="Helical" evidence="13">
    <location>
        <begin position="97"/>
        <end position="117"/>
    </location>
</feature>
<dbReference type="InterPro" id="IPR039023">
    <property type="entry name" value="SdhC_prok"/>
</dbReference>
<evidence type="ECO:0000313" key="15">
    <source>
        <dbReference type="EMBL" id="ANN71210.1"/>
    </source>
</evidence>
<dbReference type="GO" id="GO:0006099">
    <property type="term" value="P:tricarboxylic acid cycle"/>
    <property type="evidence" value="ECO:0007669"/>
    <property type="project" value="InterPro"/>
</dbReference>
<comment type="cofactor">
    <cofactor evidence="1">
        <name>heme</name>
        <dbReference type="ChEBI" id="CHEBI:30413"/>
    </cofactor>
</comment>
<comment type="subunit">
    <text evidence="12">Part of an enzyme complex containing four subunits: a flavoprotein, an iron-sulfur protein, plus two membrane-anchoring proteins, SdhC and SdhD. The complex can form homotrimers.</text>
</comment>
<keyword evidence="8" id="KW-0479">Metal-binding</keyword>
<dbReference type="Pfam" id="PF01127">
    <property type="entry name" value="Sdh_cyt"/>
    <property type="match status" value="1"/>
</dbReference>
<comment type="subcellular location">
    <subcellularLocation>
        <location evidence="3">Membrane</location>
    </subcellularLocation>
</comment>
<evidence type="ECO:0000256" key="3">
    <source>
        <dbReference type="ARBA" id="ARBA00004370"/>
    </source>
</evidence>
<dbReference type="Gene3D" id="1.20.1300.10">
    <property type="entry name" value="Fumarate reductase/succinate dehydrogenase, transmembrane subunit"/>
    <property type="match status" value="1"/>
</dbReference>
<evidence type="ECO:0000256" key="5">
    <source>
        <dbReference type="ARBA" id="ARBA00020076"/>
    </source>
</evidence>
<dbReference type="NCBIfam" id="TIGR02970">
    <property type="entry name" value="succ_dehyd_cytB"/>
    <property type="match status" value="1"/>
</dbReference>
<dbReference type="EMBL" id="CP016170">
    <property type="protein sequence ID" value="ANN66129.1"/>
    <property type="molecule type" value="Genomic_DNA"/>
</dbReference>
<keyword evidence="6" id="KW-0349">Heme</keyword>
<dbReference type="EMBL" id="CP016171">
    <property type="protein sequence ID" value="ANN71210.1"/>
    <property type="molecule type" value="Genomic_DNA"/>
</dbReference>
<gene>
    <name evidence="14" type="ORF">BAU06_07355</name>
    <name evidence="15" type="ORF">BAU08_07585</name>
</gene>
<keyword evidence="11 13" id="KW-0472">Membrane</keyword>
<evidence type="ECO:0000313" key="14">
    <source>
        <dbReference type="EMBL" id="ANN66129.1"/>
    </source>
</evidence>
<dbReference type="Proteomes" id="UP000092213">
    <property type="component" value="Chromosome"/>
</dbReference>
<accession>A0A193FU97</accession>
<evidence type="ECO:0000256" key="7">
    <source>
        <dbReference type="ARBA" id="ARBA00022692"/>
    </source>
</evidence>
<dbReference type="GO" id="GO:0009055">
    <property type="term" value="F:electron transfer activity"/>
    <property type="evidence" value="ECO:0007669"/>
    <property type="project" value="InterPro"/>
</dbReference>
<dbReference type="SUPFAM" id="SSF81343">
    <property type="entry name" value="Fumarate reductase respiratory complex transmembrane subunits"/>
    <property type="match status" value="1"/>
</dbReference>
<evidence type="ECO:0000313" key="16">
    <source>
        <dbReference type="Proteomes" id="UP000091897"/>
    </source>
</evidence>
<proteinExistence type="inferred from homology"/>
<protein>
    <recommendedName>
        <fullName evidence="5">Succinate dehydrogenase cytochrome b556 subunit</fullName>
    </recommendedName>
</protein>
<dbReference type="InterPro" id="IPR034804">
    <property type="entry name" value="SQR/QFR_C/D"/>
</dbReference>
<dbReference type="KEGG" id="bbro:BAU06_07355"/>
<evidence type="ECO:0000256" key="10">
    <source>
        <dbReference type="ARBA" id="ARBA00023004"/>
    </source>
</evidence>
<name>A0A193FU97_9BORD</name>
<dbReference type="GO" id="GO:0046872">
    <property type="term" value="F:metal ion binding"/>
    <property type="evidence" value="ECO:0007669"/>
    <property type="project" value="UniProtKB-KW"/>
</dbReference>
<evidence type="ECO:0000256" key="2">
    <source>
        <dbReference type="ARBA" id="ARBA00004050"/>
    </source>
</evidence>
<keyword evidence="10" id="KW-0408">Iron</keyword>
<dbReference type="STRING" id="463025.BAU08_07585"/>
<dbReference type="PANTHER" id="PTHR41910:SF1">
    <property type="entry name" value="SUCCINATE DEHYDROGENASE HYDROPHOBIC MEMBRANE ANCHOR SUBUNIT"/>
    <property type="match status" value="1"/>
</dbReference>
<comment type="function">
    <text evidence="2">Membrane-anchoring subunit of succinate dehydrogenase (SDH).</text>
</comment>
<evidence type="ECO:0000256" key="12">
    <source>
        <dbReference type="ARBA" id="ARBA00025912"/>
    </source>
</evidence>
<dbReference type="AlphaFoldDB" id="A0A193FU97"/>
<keyword evidence="9 13" id="KW-1133">Transmembrane helix</keyword>